<evidence type="ECO:0000259" key="2">
    <source>
        <dbReference type="Pfam" id="PF25164"/>
    </source>
</evidence>
<dbReference type="Pfam" id="PF25164">
    <property type="entry name" value="CoiA_N"/>
    <property type="match status" value="1"/>
</dbReference>
<dbReference type="Pfam" id="PF06054">
    <property type="entry name" value="CoiA_nuc"/>
    <property type="match status" value="1"/>
</dbReference>
<feature type="domain" description="Competence protein CoiA-like N-terminal" evidence="2">
    <location>
        <begin position="15"/>
        <end position="53"/>
    </location>
</feature>
<reference evidence="4" key="1">
    <citation type="submission" date="2015-10" db="EMBL/GenBank/DDBJ databases">
        <authorList>
            <person name="Crossman L.C."/>
        </authorList>
    </citation>
    <scope>NUCLEOTIDE SEQUENCE [LARGE SCALE GENOMIC DNA]</scope>
    <source>
        <strain evidence="4">20-2</strain>
    </source>
</reference>
<evidence type="ECO:0000313" key="4">
    <source>
        <dbReference type="Proteomes" id="UP000235484"/>
    </source>
</evidence>
<dbReference type="InterPro" id="IPR010330">
    <property type="entry name" value="CoiA_nuc"/>
</dbReference>
<evidence type="ECO:0000259" key="1">
    <source>
        <dbReference type="Pfam" id="PF06054"/>
    </source>
</evidence>
<dbReference type="Proteomes" id="UP000235484">
    <property type="component" value="Unassembled WGS sequence"/>
</dbReference>
<gene>
    <name evidence="3" type="primary">coiA1</name>
    <name evidence="3" type="ORF">LRLP16767_LR202_00623</name>
</gene>
<dbReference type="RefSeq" id="WP_231125351.1">
    <property type="nucleotide sequence ID" value="NZ_LN887555.1"/>
</dbReference>
<evidence type="ECO:0000313" key="3">
    <source>
        <dbReference type="EMBL" id="CUR40564.1"/>
    </source>
</evidence>
<sequence>MLIAVHNDQLVLAENAKSDMAYYCPGCGQGVILRRGKHKITHYAHKKGNDCGFSEGETLEHLKGKKQIYQWAQKHHWNPQLEVYFPTVAQRPDILLEINGHTVAVEFQCSPLSLEKLLARNEGYRQLKIPVWWILGSPYLRNLRNKKIVQFTQIFRKQFVLLFWDVKRAQLVINQKYWRCSYSRLRYDKKTILMVSVRFS</sequence>
<dbReference type="EMBL" id="LN887555">
    <property type="protein sequence ID" value="CUR40564.1"/>
    <property type="molecule type" value="Genomic_DNA"/>
</dbReference>
<protein>
    <submittedName>
        <fullName evidence="3">Competence protein CoiA</fullName>
    </submittedName>
</protein>
<dbReference type="AlphaFoldDB" id="A0A0U5KJ76"/>
<proteinExistence type="predicted"/>
<name>A0A0U5KJ76_LIMRT</name>
<dbReference type="InterPro" id="IPR057253">
    <property type="entry name" value="CoiA-like_N"/>
</dbReference>
<accession>A0A0U5KJ76</accession>
<organism evidence="3 4">
    <name type="scientific">Limosilactobacillus reuteri</name>
    <name type="common">Lactobacillus reuteri</name>
    <dbReference type="NCBI Taxonomy" id="1598"/>
    <lineage>
        <taxon>Bacteria</taxon>
        <taxon>Bacillati</taxon>
        <taxon>Bacillota</taxon>
        <taxon>Bacilli</taxon>
        <taxon>Lactobacillales</taxon>
        <taxon>Lactobacillaceae</taxon>
        <taxon>Limosilactobacillus</taxon>
    </lineage>
</organism>
<feature type="domain" description="Competence protein CoiA nuclease-like" evidence="1">
    <location>
        <begin position="57"/>
        <end position="192"/>
    </location>
</feature>